<dbReference type="AlphaFoldDB" id="A0AA89CLW3"/>
<dbReference type="InterPro" id="IPR036866">
    <property type="entry name" value="RibonucZ/Hydroxyglut_hydro"/>
</dbReference>
<reference evidence="1 2" key="1">
    <citation type="submission" date="2014-01" db="EMBL/GenBank/DDBJ databases">
        <title>Plasmidome dynamics in the species complex Clostridium novyi sensu lato converts strains of independent lineages into distinctly different pathogens.</title>
        <authorList>
            <person name="Skarin H."/>
            <person name="Segerman B."/>
        </authorList>
    </citation>
    <scope>NUCLEOTIDE SEQUENCE [LARGE SCALE GENOMIC DNA]</scope>
    <source>
        <strain evidence="1 2">4570</strain>
    </source>
</reference>
<dbReference type="Pfam" id="PF13483">
    <property type="entry name" value="Lactamase_B_3"/>
    <property type="match status" value="1"/>
</dbReference>
<dbReference type="SUPFAM" id="SSF56281">
    <property type="entry name" value="Metallo-hydrolase/oxidoreductase"/>
    <property type="match status" value="1"/>
</dbReference>
<accession>A0AA89CLW3</accession>
<dbReference type="Gene3D" id="3.60.15.10">
    <property type="entry name" value="Ribonuclease Z/Hydroxyacylglutathione hydrolase-like"/>
    <property type="match status" value="1"/>
</dbReference>
<sequence>MELTWFGHSSFLIKNSNGTKILTDPFDRSVGYKTYTDTADIVTISHHHYDHDYIEEIKGNADIIDSCGTFEKHGVSIKGIPSYHDEVKGAKRGNNTIFVIEADNLRVCHLGDLGHILSKETLDEIGSIDVLLIPVGGIYTIDGNTASLVAKSINPHLIIPMHYKTTYLSFELDSVDKFTNKMINVDNMISSNIKISSPLDGTCKVKILKPIDQ</sequence>
<organism evidence="1 2">
    <name type="scientific">Clostridium novyi A str. 4570</name>
    <dbReference type="NCBI Taxonomy" id="1444290"/>
    <lineage>
        <taxon>Bacteria</taxon>
        <taxon>Bacillati</taxon>
        <taxon>Bacillota</taxon>
        <taxon>Clostridia</taxon>
        <taxon>Eubacteriales</taxon>
        <taxon>Clostridiaceae</taxon>
        <taxon>Clostridium</taxon>
    </lineage>
</organism>
<comment type="caution">
    <text evidence="1">The sequence shown here is derived from an EMBL/GenBank/DDBJ whole genome shotgun (WGS) entry which is preliminary data.</text>
</comment>
<protein>
    <submittedName>
        <fullName evidence="1">Beta-lactamase</fullName>
    </submittedName>
</protein>
<dbReference type="Proteomes" id="UP000030016">
    <property type="component" value="Unassembled WGS sequence"/>
</dbReference>
<evidence type="ECO:0000313" key="1">
    <source>
        <dbReference type="EMBL" id="KGN01207.1"/>
    </source>
</evidence>
<gene>
    <name evidence="1" type="ORF">Z969_08625</name>
</gene>
<proteinExistence type="predicted"/>
<dbReference type="PANTHER" id="PTHR42967">
    <property type="entry name" value="METAL DEPENDENT HYDROLASE"/>
    <property type="match status" value="1"/>
</dbReference>
<dbReference type="RefSeq" id="WP_039250404.1">
    <property type="nucleotide sequence ID" value="NZ_JDRX01000022.1"/>
</dbReference>
<name>A0AA89CLW3_CLONO</name>
<evidence type="ECO:0000313" key="2">
    <source>
        <dbReference type="Proteomes" id="UP000030016"/>
    </source>
</evidence>
<dbReference type="EMBL" id="JDRX01000022">
    <property type="protein sequence ID" value="KGN01207.1"/>
    <property type="molecule type" value="Genomic_DNA"/>
</dbReference>
<dbReference type="PANTHER" id="PTHR42967:SF1">
    <property type="entry name" value="MBL FOLD METALLO-HYDROLASE"/>
    <property type="match status" value="1"/>
</dbReference>